<evidence type="ECO:0000313" key="2">
    <source>
        <dbReference type="Proteomes" id="UP001163731"/>
    </source>
</evidence>
<name>A0ABT3HYG2_9FLAO</name>
<organism evidence="1 2">
    <name type="scientific">Chryseobacterium kimseyorum</name>
    <dbReference type="NCBI Taxonomy" id="2984028"/>
    <lineage>
        <taxon>Bacteria</taxon>
        <taxon>Pseudomonadati</taxon>
        <taxon>Bacteroidota</taxon>
        <taxon>Flavobacteriia</taxon>
        <taxon>Flavobacteriales</taxon>
        <taxon>Weeksellaceae</taxon>
        <taxon>Chryseobacterium group</taxon>
        <taxon>Chryseobacterium</taxon>
    </lineage>
</organism>
<dbReference type="Proteomes" id="UP001163731">
    <property type="component" value="Unassembled WGS sequence"/>
</dbReference>
<sequence>MSKLGKIVDSLHLKYKVCDLDQKFYSKQQTIGHLITLEKEHVENAKKDIDNHISYEDFIVKYPNAVVRKDLLIIKSKIKNYRDKDVITYNEIDFGDDYGVEIEKDYSQKLFEHNGENSWIYEYNDKDNYTDEKITAFILHLNLRKYYWSQNIQGKSFILTVLLTLPRRNLLKLIRIMKIKI</sequence>
<comment type="caution">
    <text evidence="1">The sequence shown here is derived from an EMBL/GenBank/DDBJ whole genome shotgun (WGS) entry which is preliminary data.</text>
</comment>
<protein>
    <submittedName>
        <fullName evidence="1">Uncharacterized protein</fullName>
    </submittedName>
</protein>
<accession>A0ABT3HYG2</accession>
<proteinExistence type="predicted"/>
<keyword evidence="2" id="KW-1185">Reference proteome</keyword>
<reference evidence="1" key="1">
    <citation type="submission" date="2022-10" db="EMBL/GenBank/DDBJ databases">
        <title>Chryseobacterium babae sp. nov. isolated from the gut of the beetle Oryctes rhinoceros, and Chryseobacterium kimseyorum sp. nov., isolated from a stick insect rearing cage.</title>
        <authorList>
            <person name="Shelomi M."/>
            <person name="Han C.-J."/>
            <person name="Chen W.-M."/>
            <person name="Chen H.-K."/>
            <person name="Liaw S.-J."/>
            <person name="Muhle E."/>
            <person name="Clermont D."/>
        </authorList>
    </citation>
    <scope>NUCLEOTIDE SEQUENCE</scope>
    <source>
        <strain evidence="1">09-1422</strain>
    </source>
</reference>
<dbReference type="RefSeq" id="WP_264750027.1">
    <property type="nucleotide sequence ID" value="NZ_JAPDHW010000006.1"/>
</dbReference>
<evidence type="ECO:0000313" key="1">
    <source>
        <dbReference type="EMBL" id="MCW3168840.1"/>
    </source>
</evidence>
<gene>
    <name evidence="1" type="ORF">OMO38_09930</name>
</gene>
<dbReference type="EMBL" id="JAPDHW010000006">
    <property type="protein sequence ID" value="MCW3168840.1"/>
    <property type="molecule type" value="Genomic_DNA"/>
</dbReference>